<feature type="transmembrane region" description="Helical" evidence="1">
    <location>
        <begin position="39"/>
        <end position="65"/>
    </location>
</feature>
<keyword evidence="1" id="KW-0812">Transmembrane</keyword>
<evidence type="ECO:0000256" key="1">
    <source>
        <dbReference type="SAM" id="Phobius"/>
    </source>
</evidence>
<organism evidence="2">
    <name type="scientific">Myoviridae sp. ctDzM5</name>
    <dbReference type="NCBI Taxonomy" id="2825058"/>
    <lineage>
        <taxon>Viruses</taxon>
        <taxon>Duplodnaviria</taxon>
        <taxon>Heunggongvirae</taxon>
        <taxon>Uroviricota</taxon>
        <taxon>Caudoviricetes</taxon>
    </lineage>
</organism>
<evidence type="ECO:0000313" key="2">
    <source>
        <dbReference type="EMBL" id="DAG02975.1"/>
    </source>
</evidence>
<protein>
    <submittedName>
        <fullName evidence="2">Uncharacterized protein</fullName>
    </submittedName>
</protein>
<keyword evidence="1" id="KW-1133">Transmembrane helix</keyword>
<reference evidence="2" key="1">
    <citation type="journal article" date="2021" name="Proc. Natl. Acad. Sci. U.S.A.">
        <title>A Catalog of Tens of Thousands of Viruses from Human Metagenomes Reveals Hidden Associations with Chronic Diseases.</title>
        <authorList>
            <person name="Tisza M.J."/>
            <person name="Buck C.B."/>
        </authorList>
    </citation>
    <scope>NUCLEOTIDE SEQUENCE</scope>
    <source>
        <strain evidence="2">CtDzM5</strain>
    </source>
</reference>
<name>A0A8S5V8P7_9CAUD</name>
<dbReference type="EMBL" id="BK016220">
    <property type="protein sequence ID" value="DAG02975.1"/>
    <property type="molecule type" value="Genomic_DNA"/>
</dbReference>
<accession>A0A8S5V8P7</accession>
<keyword evidence="1" id="KW-0472">Membrane</keyword>
<sequence>MIESLKKTYADFQRACDRHDDEEMVRLSGKLCVMLAQEIMMAFGGVSIADSVMILAACKLTAIFVKNAGKKFGLSAETLEEGADDLAEFVNKNTTRILVAKPVRKEVDSDD</sequence>
<proteinExistence type="predicted"/>